<dbReference type="PANTHER" id="PTHR12308">
    <property type="entry name" value="ANOCTAMIN"/>
    <property type="match status" value="1"/>
</dbReference>
<evidence type="ECO:0000256" key="5">
    <source>
        <dbReference type="ARBA" id="ARBA00022989"/>
    </source>
</evidence>
<feature type="transmembrane region" description="Helical" evidence="8">
    <location>
        <begin position="720"/>
        <end position="751"/>
    </location>
</feature>
<evidence type="ECO:0000256" key="3">
    <source>
        <dbReference type="ARBA" id="ARBA00022475"/>
    </source>
</evidence>
<evidence type="ECO:0000256" key="7">
    <source>
        <dbReference type="ARBA" id="ARBA00023180"/>
    </source>
</evidence>
<evidence type="ECO:0000256" key="1">
    <source>
        <dbReference type="ARBA" id="ARBA00004651"/>
    </source>
</evidence>
<feature type="transmembrane region" description="Helical" evidence="8">
    <location>
        <begin position="559"/>
        <end position="580"/>
    </location>
</feature>
<feature type="domain" description="Anoctamin dimerisation" evidence="10">
    <location>
        <begin position="53"/>
        <end position="305"/>
    </location>
</feature>
<dbReference type="OrthoDB" id="296386at2759"/>
<keyword evidence="7" id="KW-0325">Glycoprotein</keyword>
<accession>A0A818SPE6</accession>
<keyword evidence="5 8" id="KW-1133">Transmembrane helix</keyword>
<protein>
    <recommendedName>
        <fullName evidence="8">Anoctamin</fullName>
    </recommendedName>
</protein>
<proteinExistence type="inferred from homology"/>
<dbReference type="InterPro" id="IPR007632">
    <property type="entry name" value="Anoctamin"/>
</dbReference>
<dbReference type="Proteomes" id="UP000663881">
    <property type="component" value="Unassembled WGS sequence"/>
</dbReference>
<evidence type="ECO:0000313" key="12">
    <source>
        <dbReference type="EMBL" id="CAF3666219.1"/>
    </source>
</evidence>
<evidence type="ECO:0000256" key="4">
    <source>
        <dbReference type="ARBA" id="ARBA00022692"/>
    </source>
</evidence>
<organism evidence="12 13">
    <name type="scientific">Adineta steineri</name>
    <dbReference type="NCBI Taxonomy" id="433720"/>
    <lineage>
        <taxon>Eukaryota</taxon>
        <taxon>Metazoa</taxon>
        <taxon>Spiralia</taxon>
        <taxon>Gnathifera</taxon>
        <taxon>Rotifera</taxon>
        <taxon>Eurotatoria</taxon>
        <taxon>Bdelloidea</taxon>
        <taxon>Adinetida</taxon>
        <taxon>Adinetidae</taxon>
        <taxon>Adineta</taxon>
    </lineage>
</organism>
<dbReference type="GO" id="GO:0005886">
    <property type="term" value="C:plasma membrane"/>
    <property type="evidence" value="ECO:0007669"/>
    <property type="project" value="UniProtKB-SubCell"/>
</dbReference>
<reference evidence="12" key="1">
    <citation type="submission" date="2021-02" db="EMBL/GenBank/DDBJ databases">
        <authorList>
            <person name="Nowell W R."/>
        </authorList>
    </citation>
    <scope>NUCLEOTIDE SEQUENCE</scope>
</reference>
<name>A0A818SPE6_9BILA</name>
<feature type="transmembrane region" description="Helical" evidence="8">
    <location>
        <begin position="516"/>
        <end position="538"/>
    </location>
</feature>
<keyword evidence="4 8" id="KW-0812">Transmembrane</keyword>
<feature type="transmembrane region" description="Helical" evidence="8">
    <location>
        <begin position="470"/>
        <end position="496"/>
    </location>
</feature>
<dbReference type="InterPro" id="IPR049452">
    <property type="entry name" value="Anoctamin_TM"/>
</dbReference>
<dbReference type="Proteomes" id="UP000663891">
    <property type="component" value="Unassembled WGS sequence"/>
</dbReference>
<feature type="transmembrane region" description="Helical" evidence="8">
    <location>
        <begin position="319"/>
        <end position="347"/>
    </location>
</feature>
<evidence type="ECO:0000313" key="11">
    <source>
        <dbReference type="EMBL" id="CAF0786833.1"/>
    </source>
</evidence>
<feature type="transmembrane region" description="Helical" evidence="8">
    <location>
        <begin position="676"/>
        <end position="699"/>
    </location>
</feature>
<dbReference type="Pfam" id="PF16178">
    <property type="entry name" value="Anoct_dimer"/>
    <property type="match status" value="1"/>
</dbReference>
<evidence type="ECO:0000259" key="10">
    <source>
        <dbReference type="Pfam" id="PF16178"/>
    </source>
</evidence>
<dbReference type="PANTHER" id="PTHR12308:SF87">
    <property type="entry name" value="ANOCTAMIN"/>
    <property type="match status" value="1"/>
</dbReference>
<dbReference type="EMBL" id="CAJNON010000017">
    <property type="protein sequence ID" value="CAF0786833.1"/>
    <property type="molecule type" value="Genomic_DNA"/>
</dbReference>
<dbReference type="GO" id="GO:0046983">
    <property type="term" value="F:protein dimerization activity"/>
    <property type="evidence" value="ECO:0007669"/>
    <property type="project" value="InterPro"/>
</dbReference>
<keyword evidence="3" id="KW-1003">Cell membrane</keyword>
<evidence type="ECO:0000259" key="9">
    <source>
        <dbReference type="Pfam" id="PF04547"/>
    </source>
</evidence>
<dbReference type="Pfam" id="PF04547">
    <property type="entry name" value="Anoctamin"/>
    <property type="match status" value="1"/>
</dbReference>
<sequence>MVDLIESDVIYGPLDESEEAVAAANELAEKNDDPDMQMPEHAYVQLVDDCYNCFNDGITKIDFILVYEDKRATTVDQLMISLPPTETTEEQDRIAIALKKQKDRHRLFKKRFLGNLSKIGLLMETDVRDSEQSLVYFIKIHIPWPLMLKYAEDLNFRVPIRAVNNYDSKITFVDRLLRFLHLSHNPFLSEAPKRYYDLFTSEFEASKQDSFMGDNHFPVHFSNTQRSFAVNEILQTTSFGRIEKGEIGIARLVRERVFQAAYPLHEGDYKFDINERQTPFNENNPRRILYDNWARYAVFYKYQPLDLIRDYFGEKISLYFAWLGLYTTWLIPASFVGVLVFLFGFIYLANNRPALDVCTIGRNITMCPLCDVCPYWKLSDTCSSASLGVFFDHPGTVFYAIFMSFWAVTFLKHWKQKNAEITHRWDLMEFDEEENRPRPEFAIRTSTVEKNPVTGILEPYFPPRSRLYRIIGGIITLSVMICIVIIFIVAIIVYRIMISIPLFQNQNLQQYALTTASITGAIINLIVILVLGYLYEIIAYKLTQWGKMHRTQTDFDNHFTMKVFIFQFTNIYSSIFYIAFIKGKAVGYPGRYIKIFGLRQEECGQGGCLVELAVQLAIIMIGKQIGTNLQEIMWPKILALIQRWQLSIPKTRSTTRWEDDFKRSDFGGLFEEYLEIVLQFGFITIFVAAFPIAPLFALLNNWIEIRLDARKLICETRRPIAFRSSTIGIWFHILQILAYLAIVANAFLIAFTSEFLPKILYQYTVDWDLIGYTNFTLAKAPVNTTTKECMYRDFRNPDGTLTLFFWKLLALRLFFVILFEHIVFILCRLTDAAINDIPDALSIKIRREKYLAKRALQNSGDYKNRVLEDVNVEHTSRSKLTRFFRTSKSKTPSVSADIR</sequence>
<evidence type="ECO:0000313" key="13">
    <source>
        <dbReference type="Proteomes" id="UP000663881"/>
    </source>
</evidence>
<feature type="transmembrane region" description="Helical" evidence="8">
    <location>
        <begin position="804"/>
        <end position="827"/>
    </location>
</feature>
<comment type="caution">
    <text evidence="12">The sequence shown here is derived from an EMBL/GenBank/DDBJ whole genome shotgun (WGS) entry which is preliminary data.</text>
</comment>
<dbReference type="InterPro" id="IPR032394">
    <property type="entry name" value="Anoct_dimer"/>
</dbReference>
<evidence type="ECO:0000256" key="6">
    <source>
        <dbReference type="ARBA" id="ARBA00023136"/>
    </source>
</evidence>
<gene>
    <name evidence="12" type="ORF">OKA104_LOCUS10105</name>
    <name evidence="11" type="ORF">VCS650_LOCUS3260</name>
</gene>
<comment type="caution">
    <text evidence="8">Lacks conserved residue(s) required for the propagation of feature annotation.</text>
</comment>
<comment type="subcellular location">
    <subcellularLocation>
        <location evidence="1">Cell membrane</location>
        <topology evidence="1">Multi-pass membrane protein</topology>
    </subcellularLocation>
    <subcellularLocation>
        <location evidence="8">Membrane</location>
        <topology evidence="8">Multi-pass membrane protein</topology>
    </subcellularLocation>
</comment>
<comment type="similarity">
    <text evidence="2 8">Belongs to the anoctamin family.</text>
</comment>
<evidence type="ECO:0000256" key="2">
    <source>
        <dbReference type="ARBA" id="ARBA00009671"/>
    </source>
</evidence>
<dbReference type="AlphaFoldDB" id="A0A818SPE6"/>
<evidence type="ECO:0000256" key="8">
    <source>
        <dbReference type="RuleBase" id="RU280814"/>
    </source>
</evidence>
<feature type="domain" description="Anoctamin transmembrane" evidence="9">
    <location>
        <begin position="308"/>
        <end position="848"/>
    </location>
</feature>
<keyword evidence="6 8" id="KW-0472">Membrane</keyword>
<dbReference type="EMBL" id="CAJOAY010000442">
    <property type="protein sequence ID" value="CAF3666219.1"/>
    <property type="molecule type" value="Genomic_DNA"/>
</dbReference>
<dbReference type="GO" id="GO:0005254">
    <property type="term" value="F:chloride channel activity"/>
    <property type="evidence" value="ECO:0007669"/>
    <property type="project" value="TreeGrafter"/>
</dbReference>